<dbReference type="EMBL" id="MPJW01000069">
    <property type="protein sequence ID" value="OLU41989.1"/>
    <property type="molecule type" value="Genomic_DNA"/>
</dbReference>
<dbReference type="Proteomes" id="UP000186341">
    <property type="component" value="Unassembled WGS sequence"/>
</dbReference>
<name>A0A1U7NI86_9FIRM</name>
<dbReference type="GeneID" id="82202074"/>
<organism evidence="1 2">
    <name type="scientific">Ileibacterium valens</name>
    <dbReference type="NCBI Taxonomy" id="1862668"/>
    <lineage>
        <taxon>Bacteria</taxon>
        <taxon>Bacillati</taxon>
        <taxon>Bacillota</taxon>
        <taxon>Erysipelotrichia</taxon>
        <taxon>Erysipelotrichales</taxon>
        <taxon>Erysipelotrichaceae</taxon>
        <taxon>Ileibacterium</taxon>
    </lineage>
</organism>
<evidence type="ECO:0000313" key="2">
    <source>
        <dbReference type="Proteomes" id="UP000186341"/>
    </source>
</evidence>
<keyword evidence="2" id="KW-1185">Reference proteome</keyword>
<dbReference type="AlphaFoldDB" id="A0A1U7NI86"/>
<dbReference type="RefSeq" id="WP_075818034.1">
    <property type="nucleotide sequence ID" value="NZ_CAJUTZ010000110.1"/>
</dbReference>
<evidence type="ECO:0000313" key="1">
    <source>
        <dbReference type="EMBL" id="OLU41989.1"/>
    </source>
</evidence>
<proteinExistence type="predicted"/>
<reference evidence="1 2" key="1">
    <citation type="submission" date="2016-11" db="EMBL/GenBank/DDBJ databases">
        <title>Description of two novel members of the family Erysipelotrichaceae: Ileibacterium lipovorans gen. nov., sp. nov. and Dubosiella newyorkensis, gen. nov., sp. nov.</title>
        <authorList>
            <person name="Cox L.M."/>
            <person name="Sohn J."/>
            <person name="Tyrrell K.L."/>
            <person name="Citron D.M."/>
            <person name="Lawson P.A."/>
            <person name="Patel N.B."/>
            <person name="Iizumi T."/>
            <person name="Perez-Perez G.I."/>
            <person name="Goldstein E.J."/>
            <person name="Blaser M.J."/>
        </authorList>
    </citation>
    <scope>NUCLEOTIDE SEQUENCE [LARGE SCALE GENOMIC DNA]</scope>
    <source>
        <strain evidence="1 2">NYU-BL-A3</strain>
    </source>
</reference>
<protein>
    <submittedName>
        <fullName evidence="1">Uncharacterized protein</fullName>
    </submittedName>
</protein>
<accession>A0A1U7NI86</accession>
<comment type="caution">
    <text evidence="1">The sequence shown here is derived from an EMBL/GenBank/DDBJ whole genome shotgun (WGS) entry which is preliminary data.</text>
</comment>
<sequence length="144" mass="16631">MEESSEKSNTVSFCFAYLTGNKDYNIEGLKSKKKSGQEVRELYQLLEHLQMWSSASENTLLSRGKREDGFEVMKINEFLHPVFENFPFELDPETNAAVFRFGNYRLAAVFESGLIASQQHGFFENHVFYAAAFDWDFTLYNHGA</sequence>
<gene>
    <name evidence="1" type="ORF">BO222_02330</name>
</gene>